<feature type="coiled-coil region" evidence="1">
    <location>
        <begin position="310"/>
        <end position="341"/>
    </location>
</feature>
<keyword evidence="1" id="KW-0175">Coiled coil</keyword>
<reference evidence="3 4" key="1">
    <citation type="journal article" date="2024" name="Science">
        <title>Giant polyketide synthase enzymes in the biosynthesis of giant marine polyether toxins.</title>
        <authorList>
            <person name="Fallon T.R."/>
            <person name="Shende V.V."/>
            <person name="Wierzbicki I.H."/>
            <person name="Pendleton A.L."/>
            <person name="Watervoot N.F."/>
            <person name="Auber R.P."/>
            <person name="Gonzalez D.J."/>
            <person name="Wisecaver J.H."/>
            <person name="Moore B.S."/>
        </authorList>
    </citation>
    <scope>NUCLEOTIDE SEQUENCE [LARGE SCALE GENOMIC DNA]</scope>
    <source>
        <strain evidence="3 4">12B1</strain>
    </source>
</reference>
<accession>A0AB34JKT7</accession>
<protein>
    <submittedName>
        <fullName evidence="3">Uncharacterized protein</fullName>
    </submittedName>
</protein>
<feature type="coiled-coil region" evidence="1">
    <location>
        <begin position="64"/>
        <end position="91"/>
    </location>
</feature>
<dbReference type="EMBL" id="JBGBPQ010000006">
    <property type="protein sequence ID" value="KAL1522546.1"/>
    <property type="molecule type" value="Genomic_DNA"/>
</dbReference>
<dbReference type="Proteomes" id="UP001515480">
    <property type="component" value="Unassembled WGS sequence"/>
</dbReference>
<organism evidence="3 4">
    <name type="scientific">Prymnesium parvum</name>
    <name type="common">Toxic golden alga</name>
    <dbReference type="NCBI Taxonomy" id="97485"/>
    <lineage>
        <taxon>Eukaryota</taxon>
        <taxon>Haptista</taxon>
        <taxon>Haptophyta</taxon>
        <taxon>Prymnesiophyceae</taxon>
        <taxon>Prymnesiales</taxon>
        <taxon>Prymnesiaceae</taxon>
        <taxon>Prymnesium</taxon>
    </lineage>
</organism>
<dbReference type="AlphaFoldDB" id="A0AB34JKT7"/>
<proteinExistence type="predicted"/>
<name>A0AB34JKT7_PRYPA</name>
<feature type="region of interest" description="Disordered" evidence="2">
    <location>
        <begin position="142"/>
        <end position="194"/>
    </location>
</feature>
<comment type="caution">
    <text evidence="3">The sequence shown here is derived from an EMBL/GenBank/DDBJ whole genome shotgun (WGS) entry which is preliminary data.</text>
</comment>
<evidence type="ECO:0000256" key="2">
    <source>
        <dbReference type="SAM" id="MobiDB-lite"/>
    </source>
</evidence>
<evidence type="ECO:0000313" key="3">
    <source>
        <dbReference type="EMBL" id="KAL1522546.1"/>
    </source>
</evidence>
<gene>
    <name evidence="3" type="ORF">AB1Y20_017532</name>
</gene>
<evidence type="ECO:0000256" key="1">
    <source>
        <dbReference type="SAM" id="Coils"/>
    </source>
</evidence>
<keyword evidence="4" id="KW-1185">Reference proteome</keyword>
<evidence type="ECO:0000313" key="4">
    <source>
        <dbReference type="Proteomes" id="UP001515480"/>
    </source>
</evidence>
<feature type="region of interest" description="Disordered" evidence="2">
    <location>
        <begin position="548"/>
        <end position="593"/>
    </location>
</feature>
<sequence>MADVLTRCGVGPALERCVMAMHEQRERVEEACWTVGPVRRLQKALQLVTSLNQDEDPERLAEQLVDAQAQIRTLQDALESTLVKLTLAEKEAVMYQSALRWRATADKNKALVVATERPGMRKDPSGVASDFGFFKQKKRTSASNVSASGGGDQPAVPNRRLSREGSGLFAARGPPRLSEGKERSPNAKAEQSIPVQPVCQPSKNKTIFDVVESEPLVNFRGLLAKVLAMRERGEYDDSLMHRYNDALVLLPDDNLDLVYKVFTHVYTGEHSKEELKWIGIQRTSEVVHGFIEMQTMKVGALLDTPQVHRAKLLEKERAKAREKQARAEREAEKRLKEAEILQKLRIADRLAYDACLPMAKQWAEGEGDEKLVRRFQRRKELQLLVMTPEKMKRAIPHVEWQQMMTSGLDRDEVRALSHCLRQPGVPAQAAPFIELLRTRIFSFGEELLAVDLARGSPSESTVGLQPPPPVVMKPSPPAPLPPPPIVKSSSKGVDELNKAMERRKEQVSAIERGDIKGIDPRAAREAEMQAKKAAMLKGKSSNRVYGMFSLRTKSRAKRAPDGQASEPESHGVNHSTQPATRPIEDNNIPNLSA</sequence>